<dbReference type="Proteomes" id="UP000612808">
    <property type="component" value="Unassembled WGS sequence"/>
</dbReference>
<evidence type="ECO:0000259" key="8">
    <source>
        <dbReference type="Pfam" id="PF09335"/>
    </source>
</evidence>
<evidence type="ECO:0000256" key="5">
    <source>
        <dbReference type="ARBA" id="ARBA00022989"/>
    </source>
</evidence>
<comment type="subcellular location">
    <subcellularLocation>
        <location evidence="1">Cell membrane</location>
        <topology evidence="1">Multi-pass membrane protein</topology>
    </subcellularLocation>
</comment>
<feature type="domain" description="VTT" evidence="8">
    <location>
        <begin position="34"/>
        <end position="159"/>
    </location>
</feature>
<keyword evidence="5 7" id="KW-1133">Transmembrane helix</keyword>
<dbReference type="AlphaFoldDB" id="A0A8J3J3X0"/>
<comment type="similarity">
    <text evidence="2">Belongs to the DedA family.</text>
</comment>
<dbReference type="InterPro" id="IPR051311">
    <property type="entry name" value="DedA_domain"/>
</dbReference>
<evidence type="ECO:0000256" key="3">
    <source>
        <dbReference type="ARBA" id="ARBA00022475"/>
    </source>
</evidence>
<feature type="transmembrane region" description="Helical" evidence="7">
    <location>
        <begin position="139"/>
        <end position="157"/>
    </location>
</feature>
<accession>A0A8J3J3X0</accession>
<dbReference type="GO" id="GO:0005886">
    <property type="term" value="C:plasma membrane"/>
    <property type="evidence" value="ECO:0007669"/>
    <property type="project" value="UniProtKB-SubCell"/>
</dbReference>
<proteinExistence type="inferred from homology"/>
<dbReference type="Pfam" id="PF09335">
    <property type="entry name" value="VTT_dom"/>
    <property type="match status" value="1"/>
</dbReference>
<keyword evidence="4 7" id="KW-0812">Transmembrane</keyword>
<dbReference type="PANTHER" id="PTHR42709">
    <property type="entry name" value="ALKALINE PHOSPHATASE LIKE PROTEIN"/>
    <property type="match status" value="1"/>
</dbReference>
<feature type="transmembrane region" description="Helical" evidence="7">
    <location>
        <begin position="53"/>
        <end position="78"/>
    </location>
</feature>
<comment type="caution">
    <text evidence="9">The sequence shown here is derived from an EMBL/GenBank/DDBJ whole genome shotgun (WGS) entry which is preliminary data.</text>
</comment>
<name>A0A8J3J3X0_9ACTN</name>
<keyword evidence="6 7" id="KW-0472">Membrane</keyword>
<dbReference type="RefSeq" id="WP_239076939.1">
    <property type="nucleotide sequence ID" value="NZ_BAAAZM010000001.1"/>
</dbReference>
<keyword evidence="3" id="KW-1003">Cell membrane</keyword>
<evidence type="ECO:0000256" key="4">
    <source>
        <dbReference type="ARBA" id="ARBA00022692"/>
    </source>
</evidence>
<dbReference type="PANTHER" id="PTHR42709:SF6">
    <property type="entry name" value="UNDECAPRENYL PHOSPHATE TRANSPORTER A"/>
    <property type="match status" value="1"/>
</dbReference>
<dbReference type="EMBL" id="BOMB01000029">
    <property type="protein sequence ID" value="GID14205.1"/>
    <property type="molecule type" value="Genomic_DNA"/>
</dbReference>
<evidence type="ECO:0000313" key="9">
    <source>
        <dbReference type="EMBL" id="GID14205.1"/>
    </source>
</evidence>
<keyword evidence="10" id="KW-1185">Reference proteome</keyword>
<evidence type="ECO:0000256" key="2">
    <source>
        <dbReference type="ARBA" id="ARBA00010792"/>
    </source>
</evidence>
<sequence>MTVALAGLGTLLGQYGYLAVTVLVLLEDFGVPAPGETVLILASIAAHQGRLDILAVAGLAFVAAVAGDNIGFAIGHFGGRPLLTRYGRYILLTPRRLERAERFMARHGGKVVVVARFVEGLRQANGLLAGATGMHWRRFLVFNAIGAAAWVAVWSTLGYVLGAHLTSVEHLVTRYELYLLGAAGLAVAGFVTWRIVRARRHRGMPVRDAEPR</sequence>
<protein>
    <submittedName>
        <fullName evidence="9">Membrane protein</fullName>
    </submittedName>
</protein>
<gene>
    <name evidence="9" type="ORF">Aru02nite_50940</name>
</gene>
<dbReference type="InterPro" id="IPR032816">
    <property type="entry name" value="VTT_dom"/>
</dbReference>
<reference evidence="9" key="1">
    <citation type="submission" date="2021-01" db="EMBL/GenBank/DDBJ databases">
        <title>Whole genome shotgun sequence of Actinocatenispora rupis NBRC 107355.</title>
        <authorList>
            <person name="Komaki H."/>
            <person name="Tamura T."/>
        </authorList>
    </citation>
    <scope>NUCLEOTIDE SEQUENCE</scope>
    <source>
        <strain evidence="9">NBRC 107355</strain>
    </source>
</reference>
<evidence type="ECO:0000256" key="6">
    <source>
        <dbReference type="ARBA" id="ARBA00023136"/>
    </source>
</evidence>
<organism evidence="9 10">
    <name type="scientific">Actinocatenispora rupis</name>
    <dbReference type="NCBI Taxonomy" id="519421"/>
    <lineage>
        <taxon>Bacteria</taxon>
        <taxon>Bacillati</taxon>
        <taxon>Actinomycetota</taxon>
        <taxon>Actinomycetes</taxon>
        <taxon>Micromonosporales</taxon>
        <taxon>Micromonosporaceae</taxon>
        <taxon>Actinocatenispora</taxon>
    </lineage>
</organism>
<evidence type="ECO:0000256" key="7">
    <source>
        <dbReference type="SAM" id="Phobius"/>
    </source>
</evidence>
<evidence type="ECO:0000256" key="1">
    <source>
        <dbReference type="ARBA" id="ARBA00004651"/>
    </source>
</evidence>
<evidence type="ECO:0000313" key="10">
    <source>
        <dbReference type="Proteomes" id="UP000612808"/>
    </source>
</evidence>
<feature type="transmembrane region" description="Helical" evidence="7">
    <location>
        <begin position="177"/>
        <end position="196"/>
    </location>
</feature>